<reference evidence="8 9" key="1">
    <citation type="submission" date="2017-12" db="EMBL/GenBank/DDBJ databases">
        <title>Comparative genomics of Botrytis spp.</title>
        <authorList>
            <person name="Valero-Jimenez C.A."/>
            <person name="Tapia P."/>
            <person name="Veloso J."/>
            <person name="Silva-Moreno E."/>
            <person name="Staats M."/>
            <person name="Valdes J.H."/>
            <person name="Van Kan J.A.L."/>
        </authorList>
    </citation>
    <scope>NUCLEOTIDE SEQUENCE [LARGE SCALE GENOMIC DNA]</scope>
    <source>
        <strain evidence="8 9">Be9601</strain>
    </source>
</reference>
<feature type="transmembrane region" description="Helical" evidence="7">
    <location>
        <begin position="149"/>
        <end position="169"/>
    </location>
</feature>
<evidence type="ECO:0000256" key="1">
    <source>
        <dbReference type="ARBA" id="ARBA00004141"/>
    </source>
</evidence>
<dbReference type="GO" id="GO:0006882">
    <property type="term" value="P:intracellular zinc ion homeostasis"/>
    <property type="evidence" value="ECO:0007669"/>
    <property type="project" value="TreeGrafter"/>
</dbReference>
<evidence type="ECO:0000313" key="9">
    <source>
        <dbReference type="Proteomes" id="UP000297229"/>
    </source>
</evidence>
<feature type="transmembrane region" description="Helical" evidence="7">
    <location>
        <begin position="181"/>
        <end position="200"/>
    </location>
</feature>
<keyword evidence="3 7" id="KW-0812">Transmembrane</keyword>
<dbReference type="Proteomes" id="UP000297229">
    <property type="component" value="Unassembled WGS sequence"/>
</dbReference>
<proteinExistence type="inferred from homology"/>
<dbReference type="GO" id="GO:0038023">
    <property type="term" value="F:signaling receptor activity"/>
    <property type="evidence" value="ECO:0007669"/>
    <property type="project" value="TreeGrafter"/>
</dbReference>
<protein>
    <submittedName>
        <fullName evidence="8">Uncharacterized protein</fullName>
    </submittedName>
</protein>
<dbReference type="GO" id="GO:0016020">
    <property type="term" value="C:membrane"/>
    <property type="evidence" value="ECO:0007669"/>
    <property type="project" value="UniProtKB-SubCell"/>
</dbReference>
<feature type="binding site" evidence="6">
    <location>
        <position position="283"/>
    </location>
    <ligand>
        <name>Zn(2+)</name>
        <dbReference type="ChEBI" id="CHEBI:29105"/>
    </ligand>
</feature>
<evidence type="ECO:0000256" key="4">
    <source>
        <dbReference type="ARBA" id="ARBA00022989"/>
    </source>
</evidence>
<sequence>MESRMRQRGSQQIVSTGSNVYISDDSTLLQKTKTRVLLLFEELPEWAKDNEYILSGWRPETNSYWECLKSMGYIHNESGNIYTHFFATVWMVILGSWWNGYANDWYPATNSDDAIIFCLFFLGGTACYILSTVYHLFSNHSHATYLLCLKLDFLGILVVIAGSFPPGLWYTFPCASRQLKFTWIAVDLIAQFCAALLAIFSKSFQAPKMRPLRGLVFSAMASSAFYPIIIKISQVGWTQANSEYGASLYGFAIIIYLCSVTIYALRVTEGWKPGYFDIWGHSHQLFHVGITIGLTVHFLAFFRAVDQFYIVKHGQCPD</sequence>
<dbReference type="AlphaFoldDB" id="A0A4Z1IRS1"/>
<keyword evidence="6" id="KW-0862">Zinc</keyword>
<dbReference type="PANTHER" id="PTHR20855">
    <property type="entry name" value="ADIPOR/PROGESTIN RECEPTOR-RELATED"/>
    <property type="match status" value="1"/>
</dbReference>
<feature type="transmembrane region" description="Helical" evidence="7">
    <location>
        <begin position="244"/>
        <end position="265"/>
    </location>
</feature>
<feature type="binding site" evidence="6">
    <location>
        <position position="287"/>
    </location>
    <ligand>
        <name>Zn(2+)</name>
        <dbReference type="ChEBI" id="CHEBI:29105"/>
    </ligand>
</feature>
<name>A0A4Z1IRS1_9HELO</name>
<dbReference type="Pfam" id="PF03006">
    <property type="entry name" value="HlyIII"/>
    <property type="match status" value="1"/>
</dbReference>
<comment type="subcellular location">
    <subcellularLocation>
        <location evidence="1">Membrane</location>
        <topology evidence="1">Multi-pass membrane protein</topology>
    </subcellularLocation>
</comment>
<organism evidence="8 9">
    <name type="scientific">Botrytis elliptica</name>
    <dbReference type="NCBI Taxonomy" id="278938"/>
    <lineage>
        <taxon>Eukaryota</taxon>
        <taxon>Fungi</taxon>
        <taxon>Dikarya</taxon>
        <taxon>Ascomycota</taxon>
        <taxon>Pezizomycotina</taxon>
        <taxon>Leotiomycetes</taxon>
        <taxon>Helotiales</taxon>
        <taxon>Sclerotiniaceae</taxon>
        <taxon>Botrytis</taxon>
    </lineage>
</organism>
<evidence type="ECO:0000256" key="3">
    <source>
        <dbReference type="ARBA" id="ARBA00022692"/>
    </source>
</evidence>
<keyword evidence="4 7" id="KW-1133">Transmembrane helix</keyword>
<keyword evidence="5 7" id="KW-0472">Membrane</keyword>
<evidence type="ECO:0000256" key="6">
    <source>
        <dbReference type="PIRSR" id="PIRSR604254-1"/>
    </source>
</evidence>
<feature type="transmembrane region" description="Helical" evidence="7">
    <location>
        <begin position="114"/>
        <end position="137"/>
    </location>
</feature>
<evidence type="ECO:0000256" key="5">
    <source>
        <dbReference type="ARBA" id="ARBA00023136"/>
    </source>
</evidence>
<dbReference type="InterPro" id="IPR004254">
    <property type="entry name" value="AdipoR/HlyIII-related"/>
</dbReference>
<dbReference type="PANTHER" id="PTHR20855:SF52">
    <property type="entry name" value="ADIPONECTIN RECEPTOR PROTEIN"/>
    <property type="match status" value="1"/>
</dbReference>
<feature type="transmembrane region" description="Helical" evidence="7">
    <location>
        <begin position="285"/>
        <end position="305"/>
    </location>
</feature>
<gene>
    <name evidence="8" type="ORF">BELL_1051g00020</name>
</gene>
<dbReference type="GO" id="GO:0046872">
    <property type="term" value="F:metal ion binding"/>
    <property type="evidence" value="ECO:0007669"/>
    <property type="project" value="UniProtKB-KW"/>
</dbReference>
<keyword evidence="9" id="KW-1185">Reference proteome</keyword>
<dbReference type="STRING" id="278938.A0A4Z1IRS1"/>
<keyword evidence="6" id="KW-0479">Metal-binding</keyword>
<evidence type="ECO:0000256" key="2">
    <source>
        <dbReference type="ARBA" id="ARBA00007018"/>
    </source>
</evidence>
<dbReference type="EMBL" id="PQXM01001049">
    <property type="protein sequence ID" value="TGO64148.1"/>
    <property type="molecule type" value="Genomic_DNA"/>
</dbReference>
<accession>A0A4Z1IRS1</accession>
<evidence type="ECO:0000313" key="8">
    <source>
        <dbReference type="EMBL" id="TGO64148.1"/>
    </source>
</evidence>
<feature type="binding site" evidence="6">
    <location>
        <position position="135"/>
    </location>
    <ligand>
        <name>Zn(2+)</name>
        <dbReference type="ChEBI" id="CHEBI:29105"/>
    </ligand>
</feature>
<comment type="caution">
    <text evidence="8">The sequence shown here is derived from an EMBL/GenBank/DDBJ whole genome shotgun (WGS) entry which is preliminary data.</text>
</comment>
<comment type="similarity">
    <text evidence="2">Belongs to the ADIPOR family.</text>
</comment>
<feature type="transmembrane region" description="Helical" evidence="7">
    <location>
        <begin position="81"/>
        <end position="102"/>
    </location>
</feature>
<evidence type="ECO:0000256" key="7">
    <source>
        <dbReference type="SAM" id="Phobius"/>
    </source>
</evidence>